<feature type="transmembrane region" description="Helical" evidence="1">
    <location>
        <begin position="20"/>
        <end position="40"/>
    </location>
</feature>
<dbReference type="Gene3D" id="3.40.50.300">
    <property type="entry name" value="P-loop containing nucleotide triphosphate hydrolases"/>
    <property type="match status" value="1"/>
</dbReference>
<name>X1L533_9ZZZZ</name>
<dbReference type="AlphaFoldDB" id="X1L533"/>
<keyword evidence="1" id="KW-1133">Transmembrane helix</keyword>
<reference evidence="2" key="1">
    <citation type="journal article" date="2014" name="Front. Microbiol.">
        <title>High frequency of phylogenetically diverse reductive dehalogenase-homologous genes in deep subseafloor sedimentary metagenomes.</title>
        <authorList>
            <person name="Kawai M."/>
            <person name="Futagami T."/>
            <person name="Toyoda A."/>
            <person name="Takaki Y."/>
            <person name="Nishi S."/>
            <person name="Hori S."/>
            <person name="Arai W."/>
            <person name="Tsubouchi T."/>
            <person name="Morono Y."/>
            <person name="Uchiyama I."/>
            <person name="Ito T."/>
            <person name="Fujiyama A."/>
            <person name="Inagaki F."/>
            <person name="Takami H."/>
        </authorList>
    </citation>
    <scope>NUCLEOTIDE SEQUENCE</scope>
    <source>
        <strain evidence="2">Expedition CK06-06</strain>
    </source>
</reference>
<gene>
    <name evidence="2" type="ORF">S06H3_07887</name>
</gene>
<dbReference type="InterPro" id="IPR027417">
    <property type="entry name" value="P-loop_NTPase"/>
</dbReference>
<evidence type="ECO:0000256" key="1">
    <source>
        <dbReference type="SAM" id="Phobius"/>
    </source>
</evidence>
<comment type="caution">
    <text evidence="2">The sequence shown here is derived from an EMBL/GenBank/DDBJ whole genome shotgun (WGS) entry which is preliminary data.</text>
</comment>
<keyword evidence="1" id="KW-0812">Transmembrane</keyword>
<evidence type="ECO:0008006" key="3">
    <source>
        <dbReference type="Google" id="ProtNLM"/>
    </source>
</evidence>
<evidence type="ECO:0000313" key="2">
    <source>
        <dbReference type="EMBL" id="GAI00981.1"/>
    </source>
</evidence>
<protein>
    <recommendedName>
        <fullName evidence="3">DNA polymerase III gamma subunit domain-containing protein</fullName>
    </recommendedName>
</protein>
<organism evidence="2">
    <name type="scientific">marine sediment metagenome</name>
    <dbReference type="NCBI Taxonomy" id="412755"/>
    <lineage>
        <taxon>unclassified sequences</taxon>
        <taxon>metagenomes</taxon>
        <taxon>ecological metagenomes</taxon>
    </lineage>
</organism>
<dbReference type="SUPFAM" id="SSF52540">
    <property type="entry name" value="P-loop containing nucleoside triphosphate hydrolases"/>
    <property type="match status" value="1"/>
</dbReference>
<dbReference type="EMBL" id="BARV01003254">
    <property type="protein sequence ID" value="GAI00981.1"/>
    <property type="molecule type" value="Genomic_DNA"/>
</dbReference>
<sequence>MTQEAQNCFLKFLEEPKGKTILILVTAYPSLLLPTIISRVQKVRFFPTKSFEVKNKEEFISDLIKISESDLVSRFQYAKNISTENLKEILDTWLRYFRRIFISRFTGRETKDFSRYSLTKLKDIIRHIQSTKFLISTTNTNPRLALEILLIEL</sequence>
<keyword evidence="1" id="KW-0472">Membrane</keyword>
<proteinExistence type="predicted"/>
<dbReference type="Pfam" id="PF13177">
    <property type="entry name" value="DNA_pol3_delta2"/>
    <property type="match status" value="1"/>
</dbReference>
<accession>X1L533</accession>